<proteinExistence type="predicted"/>
<feature type="domain" description="HTH marR-type" evidence="2">
    <location>
        <begin position="99"/>
        <end position="159"/>
    </location>
</feature>
<dbReference type="SUPFAM" id="SSF46785">
    <property type="entry name" value="Winged helix' DNA-binding domain"/>
    <property type="match status" value="1"/>
</dbReference>
<evidence type="ECO:0000313" key="5">
    <source>
        <dbReference type="Proteomes" id="UP000321617"/>
    </source>
</evidence>
<dbReference type="InterPro" id="IPR036390">
    <property type="entry name" value="WH_DNA-bd_sf"/>
</dbReference>
<dbReference type="InterPro" id="IPR000835">
    <property type="entry name" value="HTH_MarR-typ"/>
</dbReference>
<feature type="compositionally biased region" description="Basic and acidic residues" evidence="1">
    <location>
        <begin position="54"/>
        <end position="64"/>
    </location>
</feature>
<keyword evidence="5" id="KW-1185">Reference proteome</keyword>
<evidence type="ECO:0000313" key="4">
    <source>
        <dbReference type="EMBL" id="TWJ07838.1"/>
    </source>
</evidence>
<dbReference type="GO" id="GO:0032196">
    <property type="term" value="P:transposition"/>
    <property type="evidence" value="ECO:0007669"/>
    <property type="project" value="TreeGrafter"/>
</dbReference>
<dbReference type="PANTHER" id="PTHR10948:SF23">
    <property type="entry name" value="TRANSPOSASE INSI FOR INSERTION SEQUENCE ELEMENT IS30A-RELATED"/>
    <property type="match status" value="1"/>
</dbReference>
<dbReference type="GO" id="GO:0003700">
    <property type="term" value="F:DNA-binding transcription factor activity"/>
    <property type="evidence" value="ECO:0007669"/>
    <property type="project" value="InterPro"/>
</dbReference>
<dbReference type="InterPro" id="IPR025246">
    <property type="entry name" value="IS30-like_HTH"/>
</dbReference>
<protein>
    <submittedName>
        <fullName evidence="4">Helix-turn-helix protein</fullName>
    </submittedName>
</protein>
<dbReference type="Pfam" id="PF12802">
    <property type="entry name" value="MarR_2"/>
    <property type="match status" value="1"/>
</dbReference>
<accession>A0A562UQF1</accession>
<dbReference type="Gene3D" id="1.10.10.10">
    <property type="entry name" value="Winged helix-like DNA-binding domain superfamily/Winged helix DNA-binding domain"/>
    <property type="match status" value="1"/>
</dbReference>
<gene>
    <name evidence="4" type="ORF">LX16_4618</name>
</gene>
<dbReference type="GO" id="GO:0005829">
    <property type="term" value="C:cytosol"/>
    <property type="evidence" value="ECO:0007669"/>
    <property type="project" value="TreeGrafter"/>
</dbReference>
<comment type="caution">
    <text evidence="4">The sequence shown here is derived from an EMBL/GenBank/DDBJ whole genome shotgun (WGS) entry which is preliminary data.</text>
</comment>
<dbReference type="RefSeq" id="WP_147143055.1">
    <property type="nucleotide sequence ID" value="NZ_BAABIJ010000005.1"/>
</dbReference>
<dbReference type="GO" id="GO:0004803">
    <property type="term" value="F:transposase activity"/>
    <property type="evidence" value="ECO:0007669"/>
    <property type="project" value="TreeGrafter"/>
</dbReference>
<dbReference type="AlphaFoldDB" id="A0A562UQF1"/>
<reference evidence="4 5" key="1">
    <citation type="journal article" date="2013" name="Stand. Genomic Sci.">
        <title>Genomic Encyclopedia of Type Strains, Phase I: The one thousand microbial genomes (KMG-I) project.</title>
        <authorList>
            <person name="Kyrpides N.C."/>
            <person name="Woyke T."/>
            <person name="Eisen J.A."/>
            <person name="Garrity G."/>
            <person name="Lilburn T.G."/>
            <person name="Beck B.J."/>
            <person name="Whitman W.B."/>
            <person name="Hugenholtz P."/>
            <person name="Klenk H.P."/>
        </authorList>
    </citation>
    <scope>NUCLEOTIDE SEQUENCE [LARGE SCALE GENOMIC DNA]</scope>
    <source>
        <strain evidence="4 5">DSM 45044</strain>
    </source>
</reference>
<dbReference type="Pfam" id="PF13936">
    <property type="entry name" value="HTH_38"/>
    <property type="match status" value="1"/>
</dbReference>
<dbReference type="EMBL" id="VLLL01000009">
    <property type="protein sequence ID" value="TWJ07838.1"/>
    <property type="molecule type" value="Genomic_DNA"/>
</dbReference>
<dbReference type="Proteomes" id="UP000321617">
    <property type="component" value="Unassembled WGS sequence"/>
</dbReference>
<dbReference type="InterPro" id="IPR036388">
    <property type="entry name" value="WH-like_DNA-bd_sf"/>
</dbReference>
<feature type="region of interest" description="Disordered" evidence="1">
    <location>
        <begin position="30"/>
        <end position="84"/>
    </location>
</feature>
<feature type="domain" description="Transposase IS30-like HTH" evidence="3">
    <location>
        <begin position="3"/>
        <end position="45"/>
    </location>
</feature>
<name>A0A562UQF1_9ACTN</name>
<dbReference type="PANTHER" id="PTHR10948">
    <property type="entry name" value="TRANSPOSASE"/>
    <property type="match status" value="1"/>
</dbReference>
<evidence type="ECO:0000259" key="2">
    <source>
        <dbReference type="Pfam" id="PF12802"/>
    </source>
</evidence>
<dbReference type="InterPro" id="IPR051917">
    <property type="entry name" value="Transposase-Integrase"/>
</dbReference>
<evidence type="ECO:0000259" key="3">
    <source>
        <dbReference type="Pfam" id="PF13936"/>
    </source>
</evidence>
<evidence type="ECO:0000256" key="1">
    <source>
        <dbReference type="SAM" id="MobiDB-lite"/>
    </source>
</evidence>
<dbReference type="OrthoDB" id="4823987at2"/>
<organism evidence="4 5">
    <name type="scientific">Stackebrandtia albiflava</name>
    <dbReference type="NCBI Taxonomy" id="406432"/>
    <lineage>
        <taxon>Bacteria</taxon>
        <taxon>Bacillati</taxon>
        <taxon>Actinomycetota</taxon>
        <taxon>Actinomycetes</taxon>
        <taxon>Glycomycetales</taxon>
        <taxon>Glycomycetaceae</taxon>
        <taxon>Stackebrandtia</taxon>
    </lineage>
</organism>
<sequence length="311" mass="33170">MPGRRLTHEDRRNIEAWLDEGLGFAEMGRRLGRPTSTVSREVMRNGSPGAYRADAADRTADARARSRRPGRATSPEIAEGTTEGGEVVEEIAASLAATGLPRMTARVFVSLLIADTDGRSAAELVDSLRVSPASVSKAIALLETMDLVTRHTEPGSRRERYVVDEDAWLRAWRSDAGAHAAVAEAARRGVETFGPDTPAGTRLAAMSRFFGRIHTQMSGDDLTEAALADALTVIAATVQAGRPVTVDVLSAALRWPRDRVTAAVDVIRAHPAVADPVTLRATAAGTLVATAAPDRLTPAQRAALRRSPSRE</sequence>